<dbReference type="PROSITE" id="PS51898">
    <property type="entry name" value="TYR_RECOMBINASE"/>
    <property type="match status" value="1"/>
</dbReference>
<dbReference type="SUPFAM" id="SSF56349">
    <property type="entry name" value="DNA breaking-rejoining enzymes"/>
    <property type="match status" value="1"/>
</dbReference>
<dbReference type="GO" id="GO:0006310">
    <property type="term" value="P:DNA recombination"/>
    <property type="evidence" value="ECO:0007669"/>
    <property type="project" value="UniProtKB-KW"/>
</dbReference>
<evidence type="ECO:0000259" key="5">
    <source>
        <dbReference type="PROSITE" id="PS51898"/>
    </source>
</evidence>
<dbReference type="InterPro" id="IPR002104">
    <property type="entry name" value="Integrase_catalytic"/>
</dbReference>
<dbReference type="Gene3D" id="1.10.443.10">
    <property type="entry name" value="Intergrase catalytic core"/>
    <property type="match status" value="1"/>
</dbReference>
<dbReference type="EMBL" id="JACJFM010000004">
    <property type="protein sequence ID" value="MBB1485903.1"/>
    <property type="molecule type" value="Genomic_DNA"/>
</dbReference>
<dbReference type="InterPro" id="IPR050090">
    <property type="entry name" value="Tyrosine_recombinase_XerCD"/>
</dbReference>
<dbReference type="PANTHER" id="PTHR30349">
    <property type="entry name" value="PHAGE INTEGRASE-RELATED"/>
    <property type="match status" value="1"/>
</dbReference>
<dbReference type="CDD" id="cd00796">
    <property type="entry name" value="INT_Rci_Hp1_C"/>
    <property type="match status" value="1"/>
</dbReference>
<dbReference type="AlphaFoldDB" id="A0A839IKL8"/>
<evidence type="ECO:0000256" key="4">
    <source>
        <dbReference type="PROSITE-ProRule" id="PRU01248"/>
    </source>
</evidence>
<dbReference type="InterPro" id="IPR057084">
    <property type="entry name" value="Int_N"/>
</dbReference>
<gene>
    <name evidence="7" type="ORF">H4O21_04655</name>
</gene>
<evidence type="ECO:0000313" key="8">
    <source>
        <dbReference type="Proteomes" id="UP000565262"/>
    </source>
</evidence>
<dbReference type="InterPro" id="IPR011010">
    <property type="entry name" value="DNA_brk_join_enz"/>
</dbReference>
<comment type="caution">
    <text evidence="7">The sequence shown here is derived from an EMBL/GenBank/DDBJ whole genome shotgun (WGS) entry which is preliminary data.</text>
</comment>
<dbReference type="Pfam" id="PF24624">
    <property type="entry name" value="Int_N"/>
    <property type="match status" value="1"/>
</dbReference>
<dbReference type="PANTHER" id="PTHR30349:SF93">
    <property type="entry name" value="FELS-2 PROPHAGE PROTEIN"/>
    <property type="match status" value="1"/>
</dbReference>
<dbReference type="InterPro" id="IPR013762">
    <property type="entry name" value="Integrase-like_cat_sf"/>
</dbReference>
<sequence length="338" mass="38766">MALQKLPNNRWLLSFRPTGVGGKYVRKRFDTKAEALRYKAMAEAESARGKEWNPAPVDRRVLSELVESWFRFHGQSLKDGEKRKRVLLNLCERLGDPVASQFSARDFTAYRENRLKVVSANTVNHEQAYLRAVFNELIRVEDWQRANPLEKVRAIRLDESELTFLSLDQITALFDELRKSKNPDALVVATICLSTGARWSEAESLRAENVYSNKVMFTNTKNGKNRAIPIDAELYGLLRSRKGRLFGYCYGAFRHAVQRSGIDLPHGQLSHVLRHTFASHFMMNGGNILVLQRVLGHADIKMTMRYAHFSPDHFEDVIRFNPISKWTQSGHITQACSQ</sequence>
<keyword evidence="8" id="KW-1185">Reference proteome</keyword>
<reference evidence="7 8" key="1">
    <citation type="submission" date="2020-08" db="EMBL/GenBank/DDBJ databases">
        <title>Oceanospirillum sp. nov. isolated from marine sediment.</title>
        <authorList>
            <person name="Ji X."/>
        </authorList>
    </citation>
    <scope>NUCLEOTIDE SEQUENCE [LARGE SCALE GENOMIC DNA]</scope>
    <source>
        <strain evidence="7 8">D5</strain>
    </source>
</reference>
<dbReference type="GO" id="GO:0015074">
    <property type="term" value="P:DNA integration"/>
    <property type="evidence" value="ECO:0007669"/>
    <property type="project" value="UniProtKB-KW"/>
</dbReference>
<organism evidence="7 8">
    <name type="scientific">Oceanospirillum sediminis</name>
    <dbReference type="NCBI Taxonomy" id="2760088"/>
    <lineage>
        <taxon>Bacteria</taxon>
        <taxon>Pseudomonadati</taxon>
        <taxon>Pseudomonadota</taxon>
        <taxon>Gammaproteobacteria</taxon>
        <taxon>Oceanospirillales</taxon>
        <taxon>Oceanospirillaceae</taxon>
        <taxon>Oceanospirillum</taxon>
    </lineage>
</organism>
<name>A0A839IKL8_9GAMM</name>
<keyword evidence="3" id="KW-0233">DNA recombination</keyword>
<keyword evidence="2 4" id="KW-0238">DNA-binding</keyword>
<accession>A0A839IKL8</accession>
<dbReference type="Pfam" id="PF00589">
    <property type="entry name" value="Phage_integrase"/>
    <property type="match status" value="2"/>
</dbReference>
<keyword evidence="1" id="KW-0229">DNA integration</keyword>
<feature type="domain" description="Core-binding (CB)" evidence="6">
    <location>
        <begin position="60"/>
        <end position="138"/>
    </location>
</feature>
<feature type="domain" description="Tyr recombinase" evidence="5">
    <location>
        <begin position="160"/>
        <end position="319"/>
    </location>
</feature>
<dbReference type="RefSeq" id="WP_182807689.1">
    <property type="nucleotide sequence ID" value="NZ_JACJFM010000004.1"/>
</dbReference>
<evidence type="ECO:0000259" key="6">
    <source>
        <dbReference type="PROSITE" id="PS51900"/>
    </source>
</evidence>
<dbReference type="Proteomes" id="UP000565262">
    <property type="component" value="Unassembled WGS sequence"/>
</dbReference>
<evidence type="ECO:0000256" key="3">
    <source>
        <dbReference type="ARBA" id="ARBA00023172"/>
    </source>
</evidence>
<dbReference type="InterPro" id="IPR044068">
    <property type="entry name" value="CB"/>
</dbReference>
<dbReference type="PROSITE" id="PS51900">
    <property type="entry name" value="CB"/>
    <property type="match status" value="1"/>
</dbReference>
<dbReference type="GO" id="GO:0003677">
    <property type="term" value="F:DNA binding"/>
    <property type="evidence" value="ECO:0007669"/>
    <property type="project" value="UniProtKB-UniRule"/>
</dbReference>
<evidence type="ECO:0000313" key="7">
    <source>
        <dbReference type="EMBL" id="MBB1485903.1"/>
    </source>
</evidence>
<evidence type="ECO:0000256" key="1">
    <source>
        <dbReference type="ARBA" id="ARBA00022908"/>
    </source>
</evidence>
<proteinExistence type="predicted"/>
<evidence type="ECO:0000256" key="2">
    <source>
        <dbReference type="ARBA" id="ARBA00023125"/>
    </source>
</evidence>
<protein>
    <submittedName>
        <fullName evidence="7">Tyrosine-type recombinase/integrase</fullName>
    </submittedName>
</protein>